<dbReference type="Proteomes" id="UP000214610">
    <property type="component" value="Unassembled WGS sequence"/>
</dbReference>
<dbReference type="AlphaFoldDB" id="A0A227KEU7"/>
<evidence type="ECO:0008006" key="4">
    <source>
        <dbReference type="Google" id="ProtNLM"/>
    </source>
</evidence>
<keyword evidence="3" id="KW-1185">Reference proteome</keyword>
<proteinExistence type="predicted"/>
<evidence type="ECO:0000256" key="1">
    <source>
        <dbReference type="SAM" id="SignalP"/>
    </source>
</evidence>
<feature type="signal peptide" evidence="1">
    <location>
        <begin position="1"/>
        <end position="21"/>
    </location>
</feature>
<protein>
    <recommendedName>
        <fullName evidence="4">Lipoprotein</fullName>
    </recommendedName>
</protein>
<evidence type="ECO:0000313" key="3">
    <source>
        <dbReference type="Proteomes" id="UP000214610"/>
    </source>
</evidence>
<dbReference type="GeneID" id="78361946"/>
<name>A0A227KEU7_9BURK</name>
<organism evidence="2 3">
    <name type="scientific">Turicimonas muris</name>
    <dbReference type="NCBI Taxonomy" id="1796652"/>
    <lineage>
        <taxon>Bacteria</taxon>
        <taxon>Pseudomonadati</taxon>
        <taxon>Pseudomonadota</taxon>
        <taxon>Betaproteobacteria</taxon>
        <taxon>Burkholderiales</taxon>
        <taxon>Sutterellaceae</taxon>
        <taxon>Turicimonas</taxon>
    </lineage>
</organism>
<dbReference type="RefSeq" id="WP_066593912.1">
    <property type="nucleotide sequence ID" value="NZ_CAJTBZ010000026.1"/>
</dbReference>
<feature type="chain" id="PRO_5011307721" description="Lipoprotein" evidence="1">
    <location>
        <begin position="22"/>
        <end position="119"/>
    </location>
</feature>
<evidence type="ECO:0000313" key="2">
    <source>
        <dbReference type="EMBL" id="OXE46030.1"/>
    </source>
</evidence>
<dbReference type="EMBL" id="NHMP01000006">
    <property type="protein sequence ID" value="OXE46030.1"/>
    <property type="molecule type" value="Genomic_DNA"/>
</dbReference>
<comment type="caution">
    <text evidence="2">The sequence shown here is derived from an EMBL/GenBank/DDBJ whole genome shotgun (WGS) entry which is preliminary data.</text>
</comment>
<keyword evidence="1" id="KW-0732">Signal</keyword>
<gene>
    <name evidence="2" type="ORF">ADH67_09925</name>
</gene>
<sequence>MIRRILILASSLAVLFLAACSTTGDSYRQAFIPHVDRAGLDPLIDSPVRTQTECKGVELFSAGEKLAGFKFECPDLDVEATLNELRDAGWRIEKMNIGKQVVESNESGTPLSIQIRKVY</sequence>
<dbReference type="PROSITE" id="PS51257">
    <property type="entry name" value="PROKAR_LIPOPROTEIN"/>
    <property type="match status" value="1"/>
</dbReference>
<accession>A0A227KEU7</accession>
<reference evidence="3" key="1">
    <citation type="submission" date="2017-05" db="EMBL/GenBank/DDBJ databases">
        <title>Improved OligoMM genomes.</title>
        <authorList>
            <person name="Garzetti D."/>
        </authorList>
    </citation>
    <scope>NUCLEOTIDE SEQUENCE [LARGE SCALE GENOMIC DNA]</scope>
    <source>
        <strain evidence="3">YL45</strain>
    </source>
</reference>